<dbReference type="KEGG" id="htq:FRZ44_18530"/>
<dbReference type="SMART" id="SM00354">
    <property type="entry name" value="HTH_LACI"/>
    <property type="match status" value="1"/>
</dbReference>
<dbReference type="CDD" id="cd01392">
    <property type="entry name" value="HTH_LacI"/>
    <property type="match status" value="1"/>
</dbReference>
<dbReference type="PRINTS" id="PR00036">
    <property type="entry name" value="HTHLACI"/>
</dbReference>
<keyword evidence="6" id="KW-1185">Reference proteome</keyword>
<dbReference type="InterPro" id="IPR000843">
    <property type="entry name" value="HTH_LacI"/>
</dbReference>
<evidence type="ECO:0000259" key="4">
    <source>
        <dbReference type="PROSITE" id="PS50932"/>
    </source>
</evidence>
<dbReference type="GO" id="GO:0000976">
    <property type="term" value="F:transcription cis-regulatory region binding"/>
    <property type="evidence" value="ECO:0007669"/>
    <property type="project" value="TreeGrafter"/>
</dbReference>
<dbReference type="Gene3D" id="1.10.260.40">
    <property type="entry name" value="lambda repressor-like DNA-binding domains"/>
    <property type="match status" value="1"/>
</dbReference>
<dbReference type="CDD" id="cd06307">
    <property type="entry name" value="PBP1_sugar_binding"/>
    <property type="match status" value="1"/>
</dbReference>
<dbReference type="InterPro" id="IPR025997">
    <property type="entry name" value="SBP_2_dom"/>
</dbReference>
<dbReference type="InterPro" id="IPR028082">
    <property type="entry name" value="Peripla_BP_I"/>
</dbReference>
<dbReference type="Pfam" id="PF13407">
    <property type="entry name" value="Peripla_BP_4"/>
    <property type="match status" value="1"/>
</dbReference>
<feature type="domain" description="HTH lacI-type" evidence="4">
    <location>
        <begin position="3"/>
        <end position="46"/>
    </location>
</feature>
<evidence type="ECO:0000313" key="6">
    <source>
        <dbReference type="Proteomes" id="UP000326202"/>
    </source>
</evidence>
<dbReference type="InterPro" id="IPR010982">
    <property type="entry name" value="Lambda_DNA-bd_dom_sf"/>
</dbReference>
<dbReference type="RefSeq" id="WP_151176900.1">
    <property type="nucleotide sequence ID" value="NZ_CP042906.1"/>
</dbReference>
<dbReference type="GO" id="GO:0003700">
    <property type="term" value="F:DNA-binding transcription factor activity"/>
    <property type="evidence" value="ECO:0007669"/>
    <property type="project" value="TreeGrafter"/>
</dbReference>
<dbReference type="Proteomes" id="UP000326202">
    <property type="component" value="Chromosome"/>
</dbReference>
<dbReference type="SUPFAM" id="SSF47413">
    <property type="entry name" value="lambda repressor-like DNA-binding domains"/>
    <property type="match status" value="1"/>
</dbReference>
<accession>A0A5J6MGF1</accession>
<name>A0A5J6MGF1_9PROT</name>
<protein>
    <submittedName>
        <fullName evidence="5">LacI family transcriptional regulator</fullName>
    </submittedName>
</protein>
<keyword evidence="3" id="KW-0804">Transcription</keyword>
<dbReference type="PROSITE" id="PS00356">
    <property type="entry name" value="HTH_LACI_1"/>
    <property type="match status" value="1"/>
</dbReference>
<dbReference type="AlphaFoldDB" id="A0A5J6MGF1"/>
<evidence type="ECO:0000256" key="3">
    <source>
        <dbReference type="ARBA" id="ARBA00023163"/>
    </source>
</evidence>
<dbReference type="PROSITE" id="PS50932">
    <property type="entry name" value="HTH_LACI_2"/>
    <property type="match status" value="1"/>
</dbReference>
<dbReference type="SUPFAM" id="SSF53822">
    <property type="entry name" value="Periplasmic binding protein-like I"/>
    <property type="match status" value="1"/>
</dbReference>
<dbReference type="Gene3D" id="3.40.50.2300">
    <property type="match status" value="2"/>
</dbReference>
<dbReference type="PANTHER" id="PTHR30146">
    <property type="entry name" value="LACI-RELATED TRANSCRIPTIONAL REPRESSOR"/>
    <property type="match status" value="1"/>
</dbReference>
<evidence type="ECO:0000313" key="5">
    <source>
        <dbReference type="EMBL" id="QEX16558.1"/>
    </source>
</evidence>
<reference evidence="5 6" key="1">
    <citation type="submission" date="2019-08" db="EMBL/GenBank/DDBJ databases">
        <title>Hyperibacter terrae gen. nov., sp. nov. and Hyperibacter viscosus sp. nov., two new members in the family Rhodospirillaceae isolated from the rhizosphere of Hypericum perforatum.</title>
        <authorList>
            <person name="Noviana Z."/>
        </authorList>
    </citation>
    <scope>NUCLEOTIDE SEQUENCE [LARGE SCALE GENOMIC DNA]</scope>
    <source>
        <strain evidence="5 6">R5913</strain>
    </source>
</reference>
<evidence type="ECO:0000256" key="1">
    <source>
        <dbReference type="ARBA" id="ARBA00023015"/>
    </source>
</evidence>
<keyword evidence="1" id="KW-0805">Transcription regulation</keyword>
<dbReference type="Pfam" id="PF00356">
    <property type="entry name" value="LacI"/>
    <property type="match status" value="1"/>
</dbReference>
<sequence length="338" mass="37282">MRTTIADIAREAGVSTATVDRVLNKREGVKLRTRDRVLTAAERLGYLEGGTLLDPQSEIELDFVLPGGSNTFMTMLAGHLEEMAAQRQKDAHIRVHLIEGFNPDALAARLHAIRGQTHGVGVIALDHPTVREAIRNLSVEGVPVLTLVSDISNVPRVGYVGVDNRAAGRLAGHLLGRFMGAGRGKVALFAGSLSYRGHEEREMGFRHMLAEAFPALTIVELREIRDDSQRAYQEARTLLRTYTDLGGIYNIGAGNRGIAQALEESGRARQVVFIGHELTEYTRRFLLSGIMDAVIDQNPRVEAREAVDRLIRAARNDDSQRAVPVRIQAIFRENIPEI</sequence>
<gene>
    <name evidence="5" type="ORF">FRZ44_18530</name>
</gene>
<keyword evidence="2" id="KW-0238">DNA-binding</keyword>
<dbReference type="PANTHER" id="PTHR30146:SF152">
    <property type="entry name" value="TRANSCRIPTIONAL REGULATORY PROTEIN"/>
    <property type="match status" value="1"/>
</dbReference>
<dbReference type="EMBL" id="CP042906">
    <property type="protein sequence ID" value="QEX16558.1"/>
    <property type="molecule type" value="Genomic_DNA"/>
</dbReference>
<dbReference type="OrthoDB" id="9805774at2"/>
<evidence type="ECO:0000256" key="2">
    <source>
        <dbReference type="ARBA" id="ARBA00023125"/>
    </source>
</evidence>
<organism evidence="5 6">
    <name type="scientific">Hypericibacter terrae</name>
    <dbReference type="NCBI Taxonomy" id="2602015"/>
    <lineage>
        <taxon>Bacteria</taxon>
        <taxon>Pseudomonadati</taxon>
        <taxon>Pseudomonadota</taxon>
        <taxon>Alphaproteobacteria</taxon>
        <taxon>Rhodospirillales</taxon>
        <taxon>Dongiaceae</taxon>
        <taxon>Hypericibacter</taxon>
    </lineage>
</organism>
<proteinExistence type="predicted"/>